<reference evidence="2" key="1">
    <citation type="journal article" date="2022" name="Int. J. Mol. Sci.">
        <title>Draft Genome of Tanacetum Coccineum: Genomic Comparison of Closely Related Tanacetum-Family Plants.</title>
        <authorList>
            <person name="Yamashiro T."/>
            <person name="Shiraishi A."/>
            <person name="Nakayama K."/>
            <person name="Satake H."/>
        </authorList>
    </citation>
    <scope>NUCLEOTIDE SEQUENCE</scope>
</reference>
<comment type="caution">
    <text evidence="2">The sequence shown here is derived from an EMBL/GenBank/DDBJ whole genome shotgun (WGS) entry which is preliminary data.</text>
</comment>
<organism evidence="2 3">
    <name type="scientific">Tanacetum coccineum</name>
    <dbReference type="NCBI Taxonomy" id="301880"/>
    <lineage>
        <taxon>Eukaryota</taxon>
        <taxon>Viridiplantae</taxon>
        <taxon>Streptophyta</taxon>
        <taxon>Embryophyta</taxon>
        <taxon>Tracheophyta</taxon>
        <taxon>Spermatophyta</taxon>
        <taxon>Magnoliopsida</taxon>
        <taxon>eudicotyledons</taxon>
        <taxon>Gunneridae</taxon>
        <taxon>Pentapetalae</taxon>
        <taxon>asterids</taxon>
        <taxon>campanulids</taxon>
        <taxon>Asterales</taxon>
        <taxon>Asteraceae</taxon>
        <taxon>Asteroideae</taxon>
        <taxon>Anthemideae</taxon>
        <taxon>Anthemidinae</taxon>
        <taxon>Tanacetum</taxon>
    </lineage>
</organism>
<dbReference type="EMBL" id="BQNB010010267">
    <property type="protein sequence ID" value="GJS74934.1"/>
    <property type="molecule type" value="Genomic_DNA"/>
</dbReference>
<proteinExistence type="predicted"/>
<accession>A0ABQ4YB62</accession>
<evidence type="ECO:0000313" key="2">
    <source>
        <dbReference type="EMBL" id="GJS74934.1"/>
    </source>
</evidence>
<feature type="transmembrane region" description="Helical" evidence="1">
    <location>
        <begin position="134"/>
        <end position="151"/>
    </location>
</feature>
<keyword evidence="3" id="KW-1185">Reference proteome</keyword>
<evidence type="ECO:0000256" key="1">
    <source>
        <dbReference type="SAM" id="Phobius"/>
    </source>
</evidence>
<sequence length="152" mass="17133">MSWNIILDLLIIVRVYSIFGIILDLLIKIGPGNERADEWCSGQDILSDERVDVHEDNEDHVENVIGSSQDQVVSNVTPTSSLLKLWLIGGVFSAISRHAVKLFKTMFKGAYATWTQVPQDHRDRRSIDEMLQKVIRFVMLGNLILGRGIAIS</sequence>
<protein>
    <submittedName>
        <fullName evidence="2">Uncharacterized protein</fullName>
    </submittedName>
</protein>
<keyword evidence="1" id="KW-0472">Membrane</keyword>
<feature type="transmembrane region" description="Helical" evidence="1">
    <location>
        <begin position="6"/>
        <end position="27"/>
    </location>
</feature>
<keyword evidence="1" id="KW-0812">Transmembrane</keyword>
<gene>
    <name evidence="2" type="ORF">Tco_0724815</name>
</gene>
<reference evidence="2" key="2">
    <citation type="submission" date="2022-01" db="EMBL/GenBank/DDBJ databases">
        <authorList>
            <person name="Yamashiro T."/>
            <person name="Shiraishi A."/>
            <person name="Satake H."/>
            <person name="Nakayama K."/>
        </authorList>
    </citation>
    <scope>NUCLEOTIDE SEQUENCE</scope>
</reference>
<keyword evidence="1" id="KW-1133">Transmembrane helix</keyword>
<dbReference type="Proteomes" id="UP001151760">
    <property type="component" value="Unassembled WGS sequence"/>
</dbReference>
<evidence type="ECO:0000313" key="3">
    <source>
        <dbReference type="Proteomes" id="UP001151760"/>
    </source>
</evidence>
<name>A0ABQ4YB62_9ASTR</name>